<dbReference type="Gene3D" id="3.30.420.10">
    <property type="entry name" value="Ribonuclease H-like superfamily/Ribonuclease H"/>
    <property type="match status" value="1"/>
</dbReference>
<evidence type="ECO:0000259" key="1">
    <source>
        <dbReference type="Pfam" id="PF01498"/>
    </source>
</evidence>
<comment type="caution">
    <text evidence="2">The sequence shown here is derived from an EMBL/GenBank/DDBJ whole genome shotgun (WGS) entry which is preliminary data.</text>
</comment>
<gene>
    <name evidence="2" type="ORF">RclHR1_03680008</name>
</gene>
<evidence type="ECO:0000313" key="2">
    <source>
        <dbReference type="EMBL" id="GBB99913.1"/>
    </source>
</evidence>
<dbReference type="Proteomes" id="UP000247702">
    <property type="component" value="Unassembled WGS sequence"/>
</dbReference>
<dbReference type="GO" id="GO:0006313">
    <property type="term" value="P:DNA transposition"/>
    <property type="evidence" value="ECO:0007669"/>
    <property type="project" value="InterPro"/>
</dbReference>
<sequence>MREIIGLWRGGHSEQNIEEILDHSKTTIHDIITNYKNSQQITAEDWQQSLDEITKKISESLSIFVCSSTIKSALYYEGFFGQAGKRKPLVSEANRKKRLEWCYERRNWDTEPHEKYDVDCLIPTVKSENQGVMVWGCFTKDKLDPLVQVSSSITGDVYINLLENTFLPFYNSLDDDLEYIFQDDNAPVHRARTVKQWKEDNSDPSLL</sequence>
<dbReference type="GO" id="GO:0003677">
    <property type="term" value="F:DNA binding"/>
    <property type="evidence" value="ECO:0007669"/>
    <property type="project" value="InterPro"/>
</dbReference>
<protein>
    <recommendedName>
        <fullName evidence="1">Transposase Tc1-like domain-containing protein</fullName>
    </recommendedName>
</protein>
<name>A0A2Z6RCP2_9GLOM</name>
<keyword evidence="3" id="KW-1185">Reference proteome</keyword>
<dbReference type="InterPro" id="IPR036397">
    <property type="entry name" value="RNaseH_sf"/>
</dbReference>
<dbReference type="InterPro" id="IPR002492">
    <property type="entry name" value="Transposase_Tc1-like"/>
</dbReference>
<proteinExistence type="predicted"/>
<accession>A0A2Z6RCP2</accession>
<dbReference type="AlphaFoldDB" id="A0A2Z6RCP2"/>
<evidence type="ECO:0000313" key="3">
    <source>
        <dbReference type="Proteomes" id="UP000247702"/>
    </source>
</evidence>
<reference evidence="2 3" key="1">
    <citation type="submission" date="2017-11" db="EMBL/GenBank/DDBJ databases">
        <title>The genome of Rhizophagus clarus HR1 reveals common genetic basis of auxotrophy among arbuscular mycorrhizal fungi.</title>
        <authorList>
            <person name="Kobayashi Y."/>
        </authorList>
    </citation>
    <scope>NUCLEOTIDE SEQUENCE [LARGE SCALE GENOMIC DNA]</scope>
    <source>
        <strain evidence="2 3">HR1</strain>
    </source>
</reference>
<dbReference type="EMBL" id="BEXD01002979">
    <property type="protein sequence ID" value="GBB99913.1"/>
    <property type="molecule type" value="Genomic_DNA"/>
</dbReference>
<feature type="domain" description="Transposase Tc1-like" evidence="1">
    <location>
        <begin position="41"/>
        <end position="107"/>
    </location>
</feature>
<dbReference type="GO" id="GO:0015074">
    <property type="term" value="P:DNA integration"/>
    <property type="evidence" value="ECO:0007669"/>
    <property type="project" value="InterPro"/>
</dbReference>
<organism evidence="2 3">
    <name type="scientific">Rhizophagus clarus</name>
    <dbReference type="NCBI Taxonomy" id="94130"/>
    <lineage>
        <taxon>Eukaryota</taxon>
        <taxon>Fungi</taxon>
        <taxon>Fungi incertae sedis</taxon>
        <taxon>Mucoromycota</taxon>
        <taxon>Glomeromycotina</taxon>
        <taxon>Glomeromycetes</taxon>
        <taxon>Glomerales</taxon>
        <taxon>Glomeraceae</taxon>
        <taxon>Rhizophagus</taxon>
    </lineage>
</organism>
<dbReference type="STRING" id="94130.A0A2Z6RCP2"/>
<dbReference type="Pfam" id="PF01498">
    <property type="entry name" value="HTH_Tnp_Tc3_2"/>
    <property type="match status" value="1"/>
</dbReference>